<gene>
    <name evidence="1" type="ORF">GCM10011425_00400</name>
</gene>
<evidence type="ECO:0000313" key="1">
    <source>
        <dbReference type="EMBL" id="GGI48828.1"/>
    </source>
</evidence>
<dbReference type="Proteomes" id="UP000662074">
    <property type="component" value="Unassembled WGS sequence"/>
</dbReference>
<sequence length="79" mass="9585">MNAFYERLSHFAELVKDASQNERHNYAEHFKIQHPPYPVVSATRSVMPKLMFDENCPVELRHKIRRMLKRSFNRIRNKE</sequence>
<organism evidence="1 2">
    <name type="scientific">Mucilaginibacter galii</name>
    <dbReference type="NCBI Taxonomy" id="2005073"/>
    <lineage>
        <taxon>Bacteria</taxon>
        <taxon>Pseudomonadati</taxon>
        <taxon>Bacteroidota</taxon>
        <taxon>Sphingobacteriia</taxon>
        <taxon>Sphingobacteriales</taxon>
        <taxon>Sphingobacteriaceae</taxon>
        <taxon>Mucilaginibacter</taxon>
    </lineage>
</organism>
<dbReference type="RefSeq" id="WP_188412695.1">
    <property type="nucleotide sequence ID" value="NZ_BMDO01000001.1"/>
</dbReference>
<proteinExistence type="predicted"/>
<name>A0A917MZI8_9SPHI</name>
<dbReference type="EMBL" id="BMDO01000001">
    <property type="protein sequence ID" value="GGI48828.1"/>
    <property type="molecule type" value="Genomic_DNA"/>
</dbReference>
<reference evidence="1" key="2">
    <citation type="submission" date="2020-09" db="EMBL/GenBank/DDBJ databases">
        <authorList>
            <person name="Sun Q."/>
            <person name="Sedlacek I."/>
        </authorList>
    </citation>
    <scope>NUCLEOTIDE SEQUENCE</scope>
    <source>
        <strain evidence="1">CCM 8711</strain>
    </source>
</reference>
<accession>A0A917MZI8</accession>
<dbReference type="AlphaFoldDB" id="A0A917MZI8"/>
<comment type="caution">
    <text evidence="1">The sequence shown here is derived from an EMBL/GenBank/DDBJ whole genome shotgun (WGS) entry which is preliminary data.</text>
</comment>
<keyword evidence="2" id="KW-1185">Reference proteome</keyword>
<evidence type="ECO:0000313" key="2">
    <source>
        <dbReference type="Proteomes" id="UP000662074"/>
    </source>
</evidence>
<protein>
    <submittedName>
        <fullName evidence="1">Uncharacterized protein</fullName>
    </submittedName>
</protein>
<reference evidence="1" key="1">
    <citation type="journal article" date="2014" name="Int. J. Syst. Evol. Microbiol.">
        <title>Complete genome sequence of Corynebacterium casei LMG S-19264T (=DSM 44701T), isolated from a smear-ripened cheese.</title>
        <authorList>
            <consortium name="US DOE Joint Genome Institute (JGI-PGF)"/>
            <person name="Walter F."/>
            <person name="Albersmeier A."/>
            <person name="Kalinowski J."/>
            <person name="Ruckert C."/>
        </authorList>
    </citation>
    <scope>NUCLEOTIDE SEQUENCE</scope>
    <source>
        <strain evidence="1">CCM 8711</strain>
    </source>
</reference>